<gene>
    <name evidence="1" type="ORF">AVDCRST_MAG93-3618</name>
</gene>
<accession>A0A6J4JTC4</accession>
<dbReference type="EMBL" id="CADCTR010001232">
    <property type="protein sequence ID" value="CAA9287110.1"/>
    <property type="molecule type" value="Genomic_DNA"/>
</dbReference>
<sequence>QVRRKGFAAYRRRQLTKGHENQLGFDRYDASYDKVQKRGRLRSEVEEKYAKTSSESCRTTLLLHTLLTRMLKKMPKVMDDSNSEK</sequence>
<evidence type="ECO:0000313" key="1">
    <source>
        <dbReference type="EMBL" id="CAA9287110.1"/>
    </source>
</evidence>
<feature type="non-terminal residue" evidence="1">
    <location>
        <position position="1"/>
    </location>
</feature>
<organism evidence="1">
    <name type="scientific">uncultured Chloroflexia bacterium</name>
    <dbReference type="NCBI Taxonomy" id="1672391"/>
    <lineage>
        <taxon>Bacteria</taxon>
        <taxon>Bacillati</taxon>
        <taxon>Chloroflexota</taxon>
        <taxon>Chloroflexia</taxon>
        <taxon>environmental samples</taxon>
    </lineage>
</organism>
<reference evidence="1" key="1">
    <citation type="submission" date="2020-02" db="EMBL/GenBank/DDBJ databases">
        <authorList>
            <person name="Meier V. D."/>
        </authorList>
    </citation>
    <scope>NUCLEOTIDE SEQUENCE</scope>
    <source>
        <strain evidence="1">AVDCRST_MAG93</strain>
    </source>
</reference>
<name>A0A6J4JTC4_9CHLR</name>
<protein>
    <submittedName>
        <fullName evidence="1">Uncharacterized protein</fullName>
    </submittedName>
</protein>
<proteinExistence type="predicted"/>
<dbReference type="AlphaFoldDB" id="A0A6J4JTC4"/>